<dbReference type="PANTHER" id="PTHR33526:SF4">
    <property type="entry name" value="OS07G0123800 PROTEIN"/>
    <property type="match status" value="1"/>
</dbReference>
<dbReference type="Proteomes" id="UP000187406">
    <property type="component" value="Unassembled WGS sequence"/>
</dbReference>
<evidence type="ECO:0000313" key="1">
    <source>
        <dbReference type="EMBL" id="GAV57719.1"/>
    </source>
</evidence>
<name>A0A1Q3APS1_CEPFO</name>
<gene>
    <name evidence="1" type="ORF">CFOL_v3_01255</name>
</gene>
<keyword evidence="2" id="KW-1185">Reference proteome</keyword>
<accession>A0A1Q3APS1</accession>
<dbReference type="OrthoDB" id="694638at2759"/>
<comment type="caution">
    <text evidence="1">The sequence shown here is derived from an EMBL/GenBank/DDBJ whole genome shotgun (WGS) entry which is preliminary data.</text>
</comment>
<dbReference type="STRING" id="3775.A0A1Q3APS1"/>
<dbReference type="PANTHER" id="PTHR33526">
    <property type="entry name" value="OS07G0123800 PROTEIN"/>
    <property type="match status" value="1"/>
</dbReference>
<sequence>MTNKKVSKESILIRFLKAPFRILIKARDFYIQSMTECSGRIGNDSVVGCPTGHVNNLPKTFSVSSTKSSRSDEDLRELMRIASTRPGLSNKIQLDVLQKLQPPTTGVKDVPRSHSVAIGKIDEDKECEFGEISKLKTDFYPRSRSSAV</sequence>
<dbReference type="EMBL" id="BDDD01000040">
    <property type="protein sequence ID" value="GAV57719.1"/>
    <property type="molecule type" value="Genomic_DNA"/>
</dbReference>
<evidence type="ECO:0000313" key="2">
    <source>
        <dbReference type="Proteomes" id="UP000187406"/>
    </source>
</evidence>
<dbReference type="InParanoid" id="A0A1Q3APS1"/>
<protein>
    <submittedName>
        <fullName evidence="1">Uncharacterized protein</fullName>
    </submittedName>
</protein>
<dbReference type="PIRSF" id="PIRSF031279">
    <property type="entry name" value="UCP031279"/>
    <property type="match status" value="1"/>
</dbReference>
<dbReference type="AlphaFoldDB" id="A0A1Q3APS1"/>
<proteinExistence type="predicted"/>
<reference evidence="2" key="1">
    <citation type="submission" date="2016-04" db="EMBL/GenBank/DDBJ databases">
        <title>Cephalotus genome sequencing.</title>
        <authorList>
            <person name="Fukushima K."/>
            <person name="Hasebe M."/>
            <person name="Fang X."/>
        </authorList>
    </citation>
    <scope>NUCLEOTIDE SEQUENCE [LARGE SCALE GENOMIC DNA]</scope>
    <source>
        <strain evidence="2">cv. St1</strain>
    </source>
</reference>
<dbReference type="InterPro" id="IPR016972">
    <property type="entry name" value="UCP031279"/>
</dbReference>
<organism evidence="1 2">
    <name type="scientific">Cephalotus follicularis</name>
    <name type="common">Albany pitcher plant</name>
    <dbReference type="NCBI Taxonomy" id="3775"/>
    <lineage>
        <taxon>Eukaryota</taxon>
        <taxon>Viridiplantae</taxon>
        <taxon>Streptophyta</taxon>
        <taxon>Embryophyta</taxon>
        <taxon>Tracheophyta</taxon>
        <taxon>Spermatophyta</taxon>
        <taxon>Magnoliopsida</taxon>
        <taxon>eudicotyledons</taxon>
        <taxon>Gunneridae</taxon>
        <taxon>Pentapetalae</taxon>
        <taxon>rosids</taxon>
        <taxon>fabids</taxon>
        <taxon>Oxalidales</taxon>
        <taxon>Cephalotaceae</taxon>
        <taxon>Cephalotus</taxon>
    </lineage>
</organism>